<dbReference type="InterPro" id="IPR000036">
    <property type="entry name" value="Peptidase_A26_omptin"/>
</dbReference>
<dbReference type="PATRIC" id="fig|864069.3.peg.7500"/>
<dbReference type="eggNOG" id="COG4571">
    <property type="taxonomic scope" value="Bacteria"/>
</dbReference>
<dbReference type="Proteomes" id="UP000003947">
    <property type="component" value="Unassembled WGS sequence"/>
</dbReference>
<dbReference type="GO" id="GO:0006508">
    <property type="term" value="P:proteolysis"/>
    <property type="evidence" value="ECO:0007669"/>
    <property type="project" value="UniProtKB-KW"/>
</dbReference>
<dbReference type="Pfam" id="PF01278">
    <property type="entry name" value="Omptin"/>
    <property type="match status" value="1"/>
</dbReference>
<feature type="chain" id="PRO_5003697783" evidence="2">
    <location>
        <begin position="30"/>
        <end position="331"/>
    </location>
</feature>
<feature type="active site" evidence="1">
    <location>
        <position position="118"/>
    </location>
</feature>
<protein>
    <submittedName>
        <fullName evidence="3">Outer membrane protease</fullName>
    </submittedName>
</protein>
<dbReference type="AlphaFoldDB" id="I4YK59"/>
<dbReference type="GO" id="GO:0004190">
    <property type="term" value="F:aspartic-type endopeptidase activity"/>
    <property type="evidence" value="ECO:0007669"/>
    <property type="project" value="InterPro"/>
</dbReference>
<dbReference type="STRING" id="864069.MicloDRAFT_00070040"/>
<feature type="active site" evidence="1">
    <location>
        <position position="247"/>
    </location>
</feature>
<sequence length="331" mass="35836" precursor="true">MSESTRALVALCSAAMPLGLAAGLSPAYATDLGTQQAPIAAVSSSPLFSAEVFSGYLAGIAGEYVYRVPVDGSKLSQLNWQIDNAAVLGGRLSYQALDWLSLRAGGWSVIASDNAMDDFDWLRGYNGFDSWSHWSSHSDTRLAKAFQIDIGGAARFYEQNGLALDALAGYRFLTTKMNVYGGNYIYSKDGFRDKVGTFDPHELGIAYQQWWHTPYVGLGATYTAGSWRVTGEVITSPFVVVKAKDHHNLRDLLFTEDFAPDWMVGVDLGAEYAVSERLSLTAKAEYQKYFEAAGETLAYKGGEGLVARAPKPAAGADLNMLMLTVGLKANL</sequence>
<feature type="active site" evidence="1">
    <location>
        <position position="245"/>
    </location>
</feature>
<reference evidence="3 4" key="1">
    <citation type="submission" date="2012-02" db="EMBL/GenBank/DDBJ databases">
        <title>Improved High-Quality Draft sequence of Microvirga sp. WSM3557.</title>
        <authorList>
            <consortium name="US DOE Joint Genome Institute"/>
            <person name="Lucas S."/>
            <person name="Han J."/>
            <person name="Lapidus A."/>
            <person name="Cheng J.-F."/>
            <person name="Goodwin L."/>
            <person name="Pitluck S."/>
            <person name="Peters L."/>
            <person name="Zhang X."/>
            <person name="Detter J.C."/>
            <person name="Han C."/>
            <person name="Tapia R."/>
            <person name="Land M."/>
            <person name="Hauser L."/>
            <person name="Kyrpides N."/>
            <person name="Ivanova N."/>
            <person name="Pagani I."/>
            <person name="Brau L."/>
            <person name="Yates R."/>
            <person name="O'Hara G."/>
            <person name="Rui T."/>
            <person name="Howieson J."/>
            <person name="Reeve W."/>
            <person name="Woyke T."/>
        </authorList>
    </citation>
    <scope>NUCLEOTIDE SEQUENCE [LARGE SCALE GENOMIC DNA]</scope>
    <source>
        <strain evidence="3 4">WSM3557</strain>
    </source>
</reference>
<keyword evidence="3" id="KW-0645">Protease</keyword>
<dbReference type="InterPro" id="IPR053724">
    <property type="entry name" value="OMP_A26_sf"/>
</dbReference>
<dbReference type="PRINTS" id="PR00482">
    <property type="entry name" value="OMPTIN"/>
</dbReference>
<evidence type="ECO:0000313" key="3">
    <source>
        <dbReference type="EMBL" id="EIM24351.1"/>
    </source>
</evidence>
<dbReference type="GO" id="GO:0009279">
    <property type="term" value="C:cell outer membrane"/>
    <property type="evidence" value="ECO:0007669"/>
    <property type="project" value="InterPro"/>
</dbReference>
<evidence type="ECO:0000313" key="4">
    <source>
        <dbReference type="Proteomes" id="UP000003947"/>
    </source>
</evidence>
<keyword evidence="4" id="KW-1185">Reference proteome</keyword>
<dbReference type="SUPFAM" id="SSF69917">
    <property type="entry name" value="OMPT-like"/>
    <property type="match status" value="1"/>
</dbReference>
<dbReference type="Gene3D" id="2.40.128.90">
    <property type="entry name" value="OMPT-like"/>
    <property type="match status" value="1"/>
</dbReference>
<dbReference type="PIRSF" id="PIRSF001522">
    <property type="entry name" value="Peptidase_A26"/>
    <property type="match status" value="1"/>
</dbReference>
<accession>I4YK59</accession>
<feature type="signal peptide" evidence="2">
    <location>
        <begin position="1"/>
        <end position="29"/>
    </location>
</feature>
<feature type="active site" evidence="1">
    <location>
        <position position="120"/>
    </location>
</feature>
<proteinExistence type="predicted"/>
<dbReference type="RefSeq" id="WP_009495309.1">
    <property type="nucleotide sequence ID" value="NZ_CP141049.1"/>
</dbReference>
<dbReference type="EMBL" id="JH660649">
    <property type="protein sequence ID" value="EIM24351.1"/>
    <property type="molecule type" value="Genomic_DNA"/>
</dbReference>
<dbReference type="HOGENOM" id="CLU_063041_1_0_5"/>
<dbReference type="OrthoDB" id="5464981at2"/>
<name>I4YK59_9HYPH</name>
<keyword evidence="2" id="KW-0732">Signal</keyword>
<gene>
    <name evidence="3" type="ORF">MicloDRAFT_00070040</name>
</gene>
<evidence type="ECO:0000256" key="2">
    <source>
        <dbReference type="SAM" id="SignalP"/>
    </source>
</evidence>
<evidence type="ECO:0000256" key="1">
    <source>
        <dbReference type="PIRSR" id="PIRSR001522-1"/>
    </source>
</evidence>
<dbReference type="InterPro" id="IPR020080">
    <property type="entry name" value="OM_adhesin/peptidase_omptin"/>
</dbReference>
<organism evidence="3 4">
    <name type="scientific">Microvirga lotononidis</name>
    <dbReference type="NCBI Taxonomy" id="864069"/>
    <lineage>
        <taxon>Bacteria</taxon>
        <taxon>Pseudomonadati</taxon>
        <taxon>Pseudomonadota</taxon>
        <taxon>Alphaproteobacteria</taxon>
        <taxon>Hyphomicrobiales</taxon>
        <taxon>Methylobacteriaceae</taxon>
        <taxon>Microvirga</taxon>
    </lineage>
</organism>
<keyword evidence="3" id="KW-0378">Hydrolase</keyword>